<dbReference type="GO" id="GO:0010073">
    <property type="term" value="P:meristem maintenance"/>
    <property type="evidence" value="ECO:0007669"/>
    <property type="project" value="InterPro"/>
</dbReference>
<dbReference type="Pfam" id="PF10536">
    <property type="entry name" value="PMD"/>
    <property type="match status" value="1"/>
</dbReference>
<reference evidence="2 3" key="1">
    <citation type="submission" date="2024-03" db="EMBL/GenBank/DDBJ databases">
        <authorList>
            <person name="Martinez-Hernandez J."/>
        </authorList>
    </citation>
    <scope>NUCLEOTIDE SEQUENCE [LARGE SCALE GENOMIC DNA]</scope>
</reference>
<accession>A0AAV1Y4C9</accession>
<organism evidence="2 3">
    <name type="scientific">Lupinus luteus</name>
    <name type="common">European yellow lupine</name>
    <dbReference type="NCBI Taxonomy" id="3873"/>
    <lineage>
        <taxon>Eukaryota</taxon>
        <taxon>Viridiplantae</taxon>
        <taxon>Streptophyta</taxon>
        <taxon>Embryophyta</taxon>
        <taxon>Tracheophyta</taxon>
        <taxon>Spermatophyta</taxon>
        <taxon>Magnoliopsida</taxon>
        <taxon>eudicotyledons</taxon>
        <taxon>Gunneridae</taxon>
        <taxon>Pentapetalae</taxon>
        <taxon>rosids</taxon>
        <taxon>fabids</taxon>
        <taxon>Fabales</taxon>
        <taxon>Fabaceae</taxon>
        <taxon>Papilionoideae</taxon>
        <taxon>50 kb inversion clade</taxon>
        <taxon>genistoids sensu lato</taxon>
        <taxon>core genistoids</taxon>
        <taxon>Genisteae</taxon>
        <taxon>Lupinus</taxon>
    </lineage>
</organism>
<comment type="caution">
    <text evidence="2">The sequence shown here is derived from an EMBL/GenBank/DDBJ whole genome shotgun (WGS) entry which is preliminary data.</text>
</comment>
<proteinExistence type="predicted"/>
<dbReference type="InterPro" id="IPR019557">
    <property type="entry name" value="AminoTfrase-like_pln_mobile"/>
</dbReference>
<dbReference type="PANTHER" id="PTHR46033">
    <property type="entry name" value="PROTEIN MAIN-LIKE 2"/>
    <property type="match status" value="1"/>
</dbReference>
<protein>
    <recommendedName>
        <fullName evidence="1">Aminotransferase-like plant mobile domain-containing protein</fullName>
    </recommendedName>
</protein>
<name>A0AAV1Y4C9_LUPLU</name>
<dbReference type="Proteomes" id="UP001497480">
    <property type="component" value="Unassembled WGS sequence"/>
</dbReference>
<evidence type="ECO:0000313" key="3">
    <source>
        <dbReference type="Proteomes" id="UP001497480"/>
    </source>
</evidence>
<dbReference type="InterPro" id="IPR044824">
    <property type="entry name" value="MAIN-like"/>
</dbReference>
<gene>
    <name evidence="2" type="ORF">LLUT_LOCUS29680</name>
</gene>
<dbReference type="EMBL" id="CAXHTB010000021">
    <property type="protein sequence ID" value="CAL0328620.1"/>
    <property type="molecule type" value="Genomic_DNA"/>
</dbReference>
<evidence type="ECO:0000259" key="1">
    <source>
        <dbReference type="Pfam" id="PF10536"/>
    </source>
</evidence>
<dbReference type="AlphaFoldDB" id="A0AAV1Y4C9"/>
<feature type="domain" description="Aminotransferase-like plant mobile" evidence="1">
    <location>
        <begin position="80"/>
        <end position="431"/>
    </location>
</feature>
<dbReference type="PANTHER" id="PTHR46033:SF67">
    <property type="entry name" value="AMINOTRANSFERASE-LIKE, PLANT MOBILE DOMAIN FAMILY PROTEIN"/>
    <property type="match status" value="1"/>
</dbReference>
<keyword evidence="3" id="KW-1185">Reference proteome</keyword>
<evidence type="ECO:0000313" key="2">
    <source>
        <dbReference type="EMBL" id="CAL0328620.1"/>
    </source>
</evidence>
<sequence length="581" mass="67707">MDEESVDSIIEVREDVMFSPCHIFPPTNYMFSGTLNSSKYNHAKLALDVRYNGWKHPHEEWKTWVQLMEPKYEYLWVKAGIHQAIKASTCQIHRNHDLILGLARRWCSKTNTLVFPWGEATITLEDIKVCGGYSILGEPFWIPLETEDEKETEAELIATRKMFFRSKARRADHKPWMMHFMNNNGNQVEHEAFLSFWLSRFVFPSDSRNSILKSVFPIAIHLARGTRIALAPAILASIYRDLTLLNTNIVAIDKNNLRVTLWAPFQLVQVWALERFQALQPQPHVIEQSQPRMARWHTVKMPKIENMDLTLDCDGDRNSFLWQPYENSSSFRLCNEKDLWECDNPCRDSELLSFAFCLRVSELVGMGCREQYLPHRVAMQFGMDQDIPDMVEPCHTDSLVNYYIWDRNLCEALCPCQYQPNVTFRYYNWWKQSKIDSPGTKDGHIAKNGWNETRRKSSFANEMQLREVDSPCIAQEMVVFNLENRILKLEREVAKLKAARFSPKLENIGAKTKACVSSRPGIQKFYRRRNKHGFELDLEAKFENVGAKANQFVSSRPPIQKVYTRSKHGFKQDLEASKNDS</sequence>